<feature type="transmembrane region" description="Helical" evidence="1">
    <location>
        <begin position="238"/>
        <end position="259"/>
    </location>
</feature>
<dbReference type="PIRSF" id="PIRSF026166">
    <property type="entry name" value="UCP026166"/>
    <property type="match status" value="1"/>
</dbReference>
<keyword evidence="1" id="KW-0472">Membrane</keyword>
<dbReference type="RefSeq" id="WP_145396338.1">
    <property type="nucleotide sequence ID" value="NZ_VLKU01000002.1"/>
</dbReference>
<keyword evidence="3" id="KW-1185">Reference proteome</keyword>
<dbReference type="PANTHER" id="PTHR18640:SF5">
    <property type="entry name" value="SODIUM_BILE ACID COTRANSPORTER 7"/>
    <property type="match status" value="1"/>
</dbReference>
<keyword evidence="1" id="KW-0812">Transmembrane</keyword>
<keyword evidence="1" id="KW-1133">Transmembrane helix</keyword>
<gene>
    <name evidence="2" type="ORF">IQ24_00702</name>
</gene>
<dbReference type="GO" id="GO:0005886">
    <property type="term" value="C:plasma membrane"/>
    <property type="evidence" value="ECO:0007669"/>
    <property type="project" value="TreeGrafter"/>
</dbReference>
<proteinExistence type="predicted"/>
<dbReference type="InterPro" id="IPR038770">
    <property type="entry name" value="Na+/solute_symporter_sf"/>
</dbReference>
<feature type="transmembrane region" description="Helical" evidence="1">
    <location>
        <begin position="46"/>
        <end position="69"/>
    </location>
</feature>
<feature type="transmembrane region" description="Helical" evidence="1">
    <location>
        <begin position="271"/>
        <end position="292"/>
    </location>
</feature>
<protein>
    <submittedName>
        <fullName evidence="2">Sodium/bile acid cotransporter 7</fullName>
    </submittedName>
</protein>
<feature type="transmembrane region" description="Helical" evidence="1">
    <location>
        <begin position="212"/>
        <end position="232"/>
    </location>
</feature>
<dbReference type="PANTHER" id="PTHR18640">
    <property type="entry name" value="SOLUTE CARRIER FAMILY 10 MEMBER 7"/>
    <property type="match status" value="1"/>
</dbReference>
<dbReference type="Gene3D" id="1.20.1530.20">
    <property type="match status" value="1"/>
</dbReference>
<sequence length="326" mass="34751">MAISSFEARLRRLGLDRYMMLLILTVVLASYLPARGEFARVLSQVTYWAVALLFFLYGAKLSTSTIIAGMTNWRLQSSSMVCTYVMFPLLVLAMVPLTGLILSPAFAIGLLYLGCLPSTVQSSIAFTSVAGGNVAGAVCAASVSNLVGVLLAPLLFALLLSSDSGVHIDGTAVWKICQQILLPFALGQLCRPLLGGFLNKYKLPTMIVDRGSILLIVYSAFSAGVVNGIWKLVGLEELLALIAVVALLLAAVMILTTVLGRGMGMNLPDRLALFFCGSTKSLATGLPMAGILFHGQDIAMIVLPLMLFHLMQLFVCAIISQRVTAA</sequence>
<dbReference type="Proteomes" id="UP000316225">
    <property type="component" value="Unassembled WGS sequence"/>
</dbReference>
<dbReference type="AlphaFoldDB" id="A0A562NYX1"/>
<accession>A0A562NYX1</accession>
<comment type="caution">
    <text evidence="2">The sequence shown here is derived from an EMBL/GenBank/DDBJ whole genome shotgun (WGS) entry which is preliminary data.</text>
</comment>
<dbReference type="EMBL" id="VLKU01000002">
    <property type="protein sequence ID" value="TWI36916.1"/>
    <property type="molecule type" value="Genomic_DNA"/>
</dbReference>
<feature type="transmembrane region" description="Helical" evidence="1">
    <location>
        <begin position="81"/>
        <end position="114"/>
    </location>
</feature>
<reference evidence="2 3" key="1">
    <citation type="journal article" date="2015" name="Stand. Genomic Sci.">
        <title>Genomic Encyclopedia of Bacterial and Archaeal Type Strains, Phase III: the genomes of soil and plant-associated and newly described type strains.</title>
        <authorList>
            <person name="Whitman W.B."/>
            <person name="Woyke T."/>
            <person name="Klenk H.P."/>
            <person name="Zhou Y."/>
            <person name="Lilburn T.G."/>
            <person name="Beck B.J."/>
            <person name="De Vos P."/>
            <person name="Vandamme P."/>
            <person name="Eisen J.A."/>
            <person name="Garrity G."/>
            <person name="Hugenholtz P."/>
            <person name="Kyrpides N.C."/>
        </authorList>
    </citation>
    <scope>NUCLEOTIDE SEQUENCE [LARGE SCALE GENOMIC DNA]</scope>
    <source>
        <strain evidence="2 3">CGMCC 1.5364</strain>
    </source>
</reference>
<name>A0A562NYX1_9RHOB</name>
<evidence type="ECO:0000313" key="3">
    <source>
        <dbReference type="Proteomes" id="UP000316225"/>
    </source>
</evidence>
<evidence type="ECO:0000256" key="1">
    <source>
        <dbReference type="SAM" id="Phobius"/>
    </source>
</evidence>
<dbReference type="OrthoDB" id="9792271at2"/>
<feature type="transmembrane region" description="Helical" evidence="1">
    <location>
        <begin position="134"/>
        <end position="160"/>
    </location>
</feature>
<evidence type="ECO:0000313" key="2">
    <source>
        <dbReference type="EMBL" id="TWI36916.1"/>
    </source>
</evidence>
<feature type="transmembrane region" description="Helical" evidence="1">
    <location>
        <begin position="298"/>
        <end position="320"/>
    </location>
</feature>
<organism evidence="2 3">
    <name type="scientific">Paracoccus sulfuroxidans</name>
    <dbReference type="NCBI Taxonomy" id="384678"/>
    <lineage>
        <taxon>Bacteria</taxon>
        <taxon>Pseudomonadati</taxon>
        <taxon>Pseudomonadota</taxon>
        <taxon>Alphaproteobacteria</taxon>
        <taxon>Rhodobacterales</taxon>
        <taxon>Paracoccaceae</taxon>
        <taxon>Paracoccus</taxon>
    </lineage>
</organism>
<dbReference type="Pfam" id="PF13593">
    <property type="entry name" value="SBF_like"/>
    <property type="match status" value="1"/>
</dbReference>
<dbReference type="InterPro" id="IPR016833">
    <property type="entry name" value="Put_Na-Bile_cotransptr"/>
</dbReference>